<accession>A0ABN0V0M1</accession>
<dbReference type="PANTHER" id="PTHR47089:SF1">
    <property type="entry name" value="GUANOSINE ABC TRANSPORTER PERMEASE PROTEIN NUPP"/>
    <property type="match status" value="1"/>
</dbReference>
<feature type="transmembrane region" description="Helical" evidence="6">
    <location>
        <begin position="304"/>
        <end position="321"/>
    </location>
</feature>
<protein>
    <submittedName>
        <fullName evidence="7">ABC transporter permease</fullName>
    </submittedName>
</protein>
<feature type="transmembrane region" description="Helical" evidence="6">
    <location>
        <begin position="276"/>
        <end position="297"/>
    </location>
</feature>
<evidence type="ECO:0000256" key="5">
    <source>
        <dbReference type="ARBA" id="ARBA00023136"/>
    </source>
</evidence>
<dbReference type="InterPro" id="IPR001851">
    <property type="entry name" value="ABC_transp_permease"/>
</dbReference>
<organism evidence="7 8">
    <name type="scientific">Cryptosporangium japonicum</name>
    <dbReference type="NCBI Taxonomy" id="80872"/>
    <lineage>
        <taxon>Bacteria</taxon>
        <taxon>Bacillati</taxon>
        <taxon>Actinomycetota</taxon>
        <taxon>Actinomycetes</taxon>
        <taxon>Cryptosporangiales</taxon>
        <taxon>Cryptosporangiaceae</taxon>
        <taxon>Cryptosporangium</taxon>
    </lineage>
</organism>
<dbReference type="CDD" id="cd06580">
    <property type="entry name" value="TM_PBP1_transp_TpRbsC_like"/>
    <property type="match status" value="1"/>
</dbReference>
<evidence type="ECO:0000256" key="3">
    <source>
        <dbReference type="ARBA" id="ARBA00022692"/>
    </source>
</evidence>
<evidence type="ECO:0000313" key="8">
    <source>
        <dbReference type="Proteomes" id="UP001500967"/>
    </source>
</evidence>
<proteinExistence type="predicted"/>
<gene>
    <name evidence="7" type="ORF">GCM10009539_65640</name>
</gene>
<name>A0ABN0V0M1_9ACTN</name>
<evidence type="ECO:0000313" key="7">
    <source>
        <dbReference type="EMBL" id="GAA0269351.1"/>
    </source>
</evidence>
<dbReference type="RefSeq" id="WP_344652812.1">
    <property type="nucleotide sequence ID" value="NZ_BAAAGX010000028.1"/>
</dbReference>
<feature type="transmembrane region" description="Helical" evidence="6">
    <location>
        <begin position="26"/>
        <end position="46"/>
    </location>
</feature>
<feature type="transmembrane region" description="Helical" evidence="6">
    <location>
        <begin position="151"/>
        <end position="170"/>
    </location>
</feature>
<feature type="transmembrane region" description="Helical" evidence="6">
    <location>
        <begin position="120"/>
        <end position="139"/>
    </location>
</feature>
<keyword evidence="5 6" id="KW-0472">Membrane</keyword>
<evidence type="ECO:0000256" key="6">
    <source>
        <dbReference type="SAM" id="Phobius"/>
    </source>
</evidence>
<feature type="transmembrane region" description="Helical" evidence="6">
    <location>
        <begin position="66"/>
        <end position="87"/>
    </location>
</feature>
<keyword evidence="4 6" id="KW-1133">Transmembrane helix</keyword>
<feature type="transmembrane region" description="Helical" evidence="6">
    <location>
        <begin position="200"/>
        <end position="219"/>
    </location>
</feature>
<reference evidence="7 8" key="1">
    <citation type="journal article" date="2019" name="Int. J. Syst. Evol. Microbiol.">
        <title>The Global Catalogue of Microorganisms (GCM) 10K type strain sequencing project: providing services to taxonomists for standard genome sequencing and annotation.</title>
        <authorList>
            <consortium name="The Broad Institute Genomics Platform"/>
            <consortium name="The Broad Institute Genome Sequencing Center for Infectious Disease"/>
            <person name="Wu L."/>
            <person name="Ma J."/>
        </authorList>
    </citation>
    <scope>NUCLEOTIDE SEQUENCE [LARGE SCALE GENOMIC DNA]</scope>
    <source>
        <strain evidence="7 8">JCM 10425</strain>
    </source>
</reference>
<comment type="subcellular location">
    <subcellularLocation>
        <location evidence="1">Cell membrane</location>
        <topology evidence="1">Multi-pass membrane protein</topology>
    </subcellularLocation>
</comment>
<evidence type="ECO:0000256" key="4">
    <source>
        <dbReference type="ARBA" id="ARBA00022989"/>
    </source>
</evidence>
<keyword evidence="2" id="KW-1003">Cell membrane</keyword>
<comment type="caution">
    <text evidence="7">The sequence shown here is derived from an EMBL/GenBank/DDBJ whole genome shotgun (WGS) entry which is preliminary data.</text>
</comment>
<evidence type="ECO:0000256" key="2">
    <source>
        <dbReference type="ARBA" id="ARBA00022475"/>
    </source>
</evidence>
<feature type="transmembrane region" description="Helical" evidence="6">
    <location>
        <begin position="333"/>
        <end position="352"/>
    </location>
</feature>
<sequence>MATLAPERRTTAEAAKGVARRAVTGAALPALVASFAVGAIVLLSAGTNPLTGYEALFRGILLDTNLPYLAAAFAPILGMAVSFAIPLRMGEFNLGGDGQLVLGGITAAAVAIAIPDAGLAGYALAALAGAAAAALWAYLAVPLARFGRVPVIISTLLLGFPAVSFASYLARYPLTDKGTGIPQTPRLPDAMHLPSLPASAYVNLGLVVAVLILVAYWIVDARTATGLDLRTLGANLRFGEYVGINLNRRTSGALAASGAIAGLTGALIVAGPPYRFIDGALVAPGYTFTGVTVALIASGRPAGLLAGAMLFTALQVGGTGMERDVGIPRQLTAIIQASVVITFVLIVAVQAYRAKTRAGAR</sequence>
<dbReference type="Pfam" id="PF02653">
    <property type="entry name" value="BPD_transp_2"/>
    <property type="match status" value="1"/>
</dbReference>
<dbReference type="Proteomes" id="UP001500967">
    <property type="component" value="Unassembled WGS sequence"/>
</dbReference>
<dbReference type="EMBL" id="BAAAGX010000028">
    <property type="protein sequence ID" value="GAA0269351.1"/>
    <property type="molecule type" value="Genomic_DNA"/>
</dbReference>
<dbReference type="PANTHER" id="PTHR47089">
    <property type="entry name" value="ABC TRANSPORTER, PERMEASE PROTEIN"/>
    <property type="match status" value="1"/>
</dbReference>
<evidence type="ECO:0000256" key="1">
    <source>
        <dbReference type="ARBA" id="ARBA00004651"/>
    </source>
</evidence>
<keyword evidence="3 6" id="KW-0812">Transmembrane</keyword>
<feature type="transmembrane region" description="Helical" evidence="6">
    <location>
        <begin position="94"/>
        <end position="114"/>
    </location>
</feature>
<keyword evidence="8" id="KW-1185">Reference proteome</keyword>
<feature type="transmembrane region" description="Helical" evidence="6">
    <location>
        <begin position="252"/>
        <end position="270"/>
    </location>
</feature>